<reference evidence="1" key="1">
    <citation type="journal article" date="2021" name="Open Biol.">
        <title>Shared evolutionary footprints suggest mitochondrial oxidative damage underlies multiple complex I losses in fungi.</title>
        <authorList>
            <person name="Schikora-Tamarit M.A."/>
            <person name="Marcet-Houben M."/>
            <person name="Nosek J."/>
            <person name="Gabaldon T."/>
        </authorList>
    </citation>
    <scope>NUCLEOTIDE SEQUENCE</scope>
    <source>
        <strain evidence="1">CBS2887</strain>
    </source>
</reference>
<name>A0A9P8TQA3_WICPI</name>
<dbReference type="AlphaFoldDB" id="A0A9P8TQA3"/>
<sequence length="106" mass="11413">METLGGFGWLISLKTKGDEIWYGVFEMQMSKYGNSVFMKSPNMISNFFSTGVPWTLLVNSAPILGSISTATTFLACSKIRTVKLPVPGPTSNTISDGLICALSTIP</sequence>
<dbReference type="EMBL" id="JAEUBG010000560">
    <property type="protein sequence ID" value="KAH3687978.1"/>
    <property type="molecule type" value="Genomic_DNA"/>
</dbReference>
<dbReference type="Proteomes" id="UP000774326">
    <property type="component" value="Unassembled WGS sequence"/>
</dbReference>
<evidence type="ECO:0000313" key="2">
    <source>
        <dbReference type="Proteomes" id="UP000774326"/>
    </source>
</evidence>
<evidence type="ECO:0000313" key="1">
    <source>
        <dbReference type="EMBL" id="KAH3687978.1"/>
    </source>
</evidence>
<proteinExistence type="predicted"/>
<reference evidence="1" key="2">
    <citation type="submission" date="2021-01" db="EMBL/GenBank/DDBJ databases">
        <authorList>
            <person name="Schikora-Tamarit M.A."/>
        </authorList>
    </citation>
    <scope>NUCLEOTIDE SEQUENCE</scope>
    <source>
        <strain evidence="1">CBS2887</strain>
    </source>
</reference>
<accession>A0A9P8TQA3</accession>
<comment type="caution">
    <text evidence="1">The sequence shown here is derived from an EMBL/GenBank/DDBJ whole genome shotgun (WGS) entry which is preliminary data.</text>
</comment>
<organism evidence="1 2">
    <name type="scientific">Wickerhamomyces pijperi</name>
    <name type="common">Yeast</name>
    <name type="synonym">Pichia pijperi</name>
    <dbReference type="NCBI Taxonomy" id="599730"/>
    <lineage>
        <taxon>Eukaryota</taxon>
        <taxon>Fungi</taxon>
        <taxon>Dikarya</taxon>
        <taxon>Ascomycota</taxon>
        <taxon>Saccharomycotina</taxon>
        <taxon>Saccharomycetes</taxon>
        <taxon>Phaffomycetales</taxon>
        <taxon>Wickerhamomycetaceae</taxon>
        <taxon>Wickerhamomyces</taxon>
    </lineage>
</organism>
<protein>
    <submittedName>
        <fullName evidence="1">Uncharacterized protein</fullName>
    </submittedName>
</protein>
<keyword evidence="2" id="KW-1185">Reference proteome</keyword>
<gene>
    <name evidence="1" type="ORF">WICPIJ_001040</name>
</gene>